<dbReference type="PANTHER" id="PTHR43685:SF2">
    <property type="entry name" value="GLYCOSYLTRANSFERASE 2-LIKE DOMAIN-CONTAINING PROTEIN"/>
    <property type="match status" value="1"/>
</dbReference>
<dbReference type="AlphaFoldDB" id="A0A6M3M5L4"/>
<reference evidence="2" key="1">
    <citation type="submission" date="2020-03" db="EMBL/GenBank/DDBJ databases">
        <title>The deep terrestrial virosphere.</title>
        <authorList>
            <person name="Holmfeldt K."/>
            <person name="Nilsson E."/>
            <person name="Simone D."/>
            <person name="Lopez-Fernandez M."/>
            <person name="Wu X."/>
            <person name="de Brujin I."/>
            <person name="Lundin D."/>
            <person name="Andersson A."/>
            <person name="Bertilsson S."/>
            <person name="Dopson M."/>
        </authorList>
    </citation>
    <scope>NUCLEOTIDE SEQUENCE</scope>
    <source>
        <strain evidence="2">MM171A00646</strain>
        <strain evidence="3">MM171B00596</strain>
    </source>
</reference>
<accession>A0A6M3M5L4</accession>
<evidence type="ECO:0000313" key="3">
    <source>
        <dbReference type="EMBL" id="QJB03632.1"/>
    </source>
</evidence>
<sequence length="499" mass="57978">MVRNLSIIFPHFQKQEALKKTWKELILQVHPEDEVLIVDDHSPNGVPEFDCGCTEVIQPPKHTPHIYRLNTLRNYGVEHAKHDACIILDPDCIPNPNFLDHARKICDPSILFAGWINYLDAGGYCIKEDPRRGNGKSRWIDKSNVSCGMVWGGCMYFSKRRASLIGLFDTDFDGHWGSEEHVFASACRNSGMRLRYEKGLIVYHQWHEKKRPGSAGRNRGLFRDKIKDHRVLLNIVTPYNPAVAVLMVSTNRPYYIDQGMRSIFRHPIPLKVRLVNNGDQSRQQENATVWWSDRWAVDYVNYGSPQLLSTIRSNAIRDYSKKEYKYLIMLDDDVTPMPGSLNHLIMEMETNPQFHALSGYLVERGDRKRFIGGKIKNGRHYYYHPVKPETMEADYTSSGFTIIRLDKVIPYSEGWEMGWNDWDWSNEVRKQGLQVGVTGKAGAYHRYLFTSKGRVYKKDSTEYRQLRHDGSRHKRMATKFAEKWGYIPKADRPITEMKT</sequence>
<dbReference type="EMBL" id="MT143687">
    <property type="protein sequence ID" value="QJB00272.1"/>
    <property type="molecule type" value="Genomic_DNA"/>
</dbReference>
<dbReference type="EMBL" id="MT143854">
    <property type="protein sequence ID" value="QJB03632.1"/>
    <property type="molecule type" value="Genomic_DNA"/>
</dbReference>
<feature type="domain" description="Glycosyltransferase 2-like" evidence="1">
    <location>
        <begin position="6"/>
        <end position="99"/>
    </location>
</feature>
<dbReference type="InterPro" id="IPR050834">
    <property type="entry name" value="Glycosyltransf_2"/>
</dbReference>
<gene>
    <name evidence="2" type="ORF">MM171A00646_0009</name>
    <name evidence="3" type="ORF">MM171B00596_0010</name>
</gene>
<dbReference type="CDD" id="cd00761">
    <property type="entry name" value="Glyco_tranf_GTA_type"/>
    <property type="match status" value="1"/>
</dbReference>
<keyword evidence="2" id="KW-0808">Transferase</keyword>
<dbReference type="SUPFAM" id="SSF53448">
    <property type="entry name" value="Nucleotide-diphospho-sugar transferases"/>
    <property type="match status" value="2"/>
</dbReference>
<organism evidence="2">
    <name type="scientific">viral metagenome</name>
    <dbReference type="NCBI Taxonomy" id="1070528"/>
    <lineage>
        <taxon>unclassified sequences</taxon>
        <taxon>metagenomes</taxon>
        <taxon>organismal metagenomes</taxon>
    </lineage>
</organism>
<evidence type="ECO:0000259" key="1">
    <source>
        <dbReference type="Pfam" id="PF00535"/>
    </source>
</evidence>
<protein>
    <submittedName>
        <fullName evidence="2">Putative glycosyltransferase</fullName>
    </submittedName>
</protein>
<name>A0A6M3M5L4_9ZZZZ</name>
<dbReference type="PANTHER" id="PTHR43685">
    <property type="entry name" value="GLYCOSYLTRANSFERASE"/>
    <property type="match status" value="1"/>
</dbReference>
<dbReference type="GO" id="GO:0016740">
    <property type="term" value="F:transferase activity"/>
    <property type="evidence" value="ECO:0007669"/>
    <property type="project" value="UniProtKB-KW"/>
</dbReference>
<dbReference type="Pfam" id="PF00535">
    <property type="entry name" value="Glycos_transf_2"/>
    <property type="match status" value="1"/>
</dbReference>
<dbReference type="InterPro" id="IPR029044">
    <property type="entry name" value="Nucleotide-diphossugar_trans"/>
</dbReference>
<evidence type="ECO:0000313" key="2">
    <source>
        <dbReference type="EMBL" id="QJB00272.1"/>
    </source>
</evidence>
<proteinExistence type="predicted"/>
<dbReference type="InterPro" id="IPR001173">
    <property type="entry name" value="Glyco_trans_2-like"/>
</dbReference>
<dbReference type="Gene3D" id="3.90.550.10">
    <property type="entry name" value="Spore Coat Polysaccharide Biosynthesis Protein SpsA, Chain A"/>
    <property type="match status" value="2"/>
</dbReference>